<evidence type="ECO:0000313" key="3">
    <source>
        <dbReference type="EMBL" id="ESK85990.1"/>
    </source>
</evidence>
<evidence type="ECO:0000313" key="4">
    <source>
        <dbReference type="Proteomes" id="UP000017559"/>
    </source>
</evidence>
<feature type="region of interest" description="Disordered" evidence="2">
    <location>
        <begin position="239"/>
        <end position="259"/>
    </location>
</feature>
<sequence length="548" mass="63105">MSDISIEHTIQDSETMDDIEADSYSLCDSDVCENPFDDTGTRLGIIEDKLDIVITSLKQRQSTLSTDVEAMLLKDLADTRALACRLTNDKLAIEDQAKELEASLLSLAQEKSKLQTKTKEYESSIRSLQEEKQRVERYNLALRLSAARLTVSNRAHMEKQKEVEVENQTVAELSAELEKERAKNVELECVVQEWKNTSARLAISLGEYQRAHTKTQEELEQTVAELGVELEKEKAKCTTVKKEDGKDEDEDASHETDDIETEKLRELRKAMQRVMLCWRVPDELEMPTMNVLFSQVEAIKHVTAQQLSSSRMRRFMRHISELDKKKYKIPRDDEFNFRKRAKALVSRWGKETRVASVKLLDLEKAKVASMETELQRMTAENESLVSDVGSSGSRLQMEKEAVEAQVLDWKRKYVVLQQEKDDLERRYIVANWSSKREAAEKATETLGVIEQDSEWEKKCAILEQEKDDMESRLRLLTQWLTADEGYEAVSEGVLPQEEQEADVDWERKYAILQQEKDSTERKLLLMLRSNTTRAWEGAEQLQSCSSAL</sequence>
<organism evidence="3 4">
    <name type="scientific">Moniliophthora roreri (strain MCA 2997)</name>
    <name type="common">Cocoa frosty pod rot fungus</name>
    <name type="synonym">Crinipellis roreri</name>
    <dbReference type="NCBI Taxonomy" id="1381753"/>
    <lineage>
        <taxon>Eukaryota</taxon>
        <taxon>Fungi</taxon>
        <taxon>Dikarya</taxon>
        <taxon>Basidiomycota</taxon>
        <taxon>Agaricomycotina</taxon>
        <taxon>Agaricomycetes</taxon>
        <taxon>Agaricomycetidae</taxon>
        <taxon>Agaricales</taxon>
        <taxon>Marasmiineae</taxon>
        <taxon>Marasmiaceae</taxon>
        <taxon>Moniliophthora</taxon>
    </lineage>
</organism>
<dbReference type="EMBL" id="AWSO01000994">
    <property type="protein sequence ID" value="ESK85990.1"/>
    <property type="molecule type" value="Genomic_DNA"/>
</dbReference>
<dbReference type="AlphaFoldDB" id="V2X0K5"/>
<feature type="coiled-coil region" evidence="1">
    <location>
        <begin position="360"/>
        <end position="426"/>
    </location>
</feature>
<dbReference type="OrthoDB" id="62853at2759"/>
<dbReference type="Proteomes" id="UP000017559">
    <property type="component" value="Unassembled WGS sequence"/>
</dbReference>
<accession>V2X0K5</accession>
<evidence type="ECO:0000256" key="2">
    <source>
        <dbReference type="SAM" id="MobiDB-lite"/>
    </source>
</evidence>
<keyword evidence="4" id="KW-1185">Reference proteome</keyword>
<dbReference type="HOGENOM" id="CLU_497034_0_0_1"/>
<reference evidence="3 4" key="1">
    <citation type="journal article" date="2014" name="BMC Genomics">
        <title>Genome and secretome analysis of the hemibiotrophic fungal pathogen, Moniliophthora roreri, which causes frosty pod rot disease of cacao: mechanisms of the biotrophic and necrotrophic phases.</title>
        <authorList>
            <person name="Meinhardt L.W."/>
            <person name="Costa G.G.L."/>
            <person name="Thomazella D.P.T."/>
            <person name="Teixeira P.J.P.L."/>
            <person name="Carazzolle M.F."/>
            <person name="Schuster S.C."/>
            <person name="Carlson J.E."/>
            <person name="Guiltinan M.J."/>
            <person name="Mieczkowski P."/>
            <person name="Farmer A."/>
            <person name="Ramaraj T."/>
            <person name="Crozier J."/>
            <person name="Davis R.E."/>
            <person name="Shao J."/>
            <person name="Melnick R.L."/>
            <person name="Pereira G.A.G."/>
            <person name="Bailey B.A."/>
        </authorList>
    </citation>
    <scope>NUCLEOTIDE SEQUENCE [LARGE SCALE GENOMIC DNA]</scope>
    <source>
        <strain evidence="3 4">MCA 2997</strain>
    </source>
</reference>
<feature type="coiled-coil region" evidence="1">
    <location>
        <begin position="90"/>
        <end position="236"/>
    </location>
</feature>
<keyword evidence="1" id="KW-0175">Coiled coil</keyword>
<protein>
    <submittedName>
        <fullName evidence="3">Uncharacterized protein</fullName>
    </submittedName>
</protein>
<name>V2X0K5_MONRO</name>
<comment type="caution">
    <text evidence="3">The sequence shown here is derived from an EMBL/GenBank/DDBJ whole genome shotgun (WGS) entry which is preliminary data.</text>
</comment>
<dbReference type="STRING" id="1381753.V2X0K5"/>
<evidence type="ECO:0000256" key="1">
    <source>
        <dbReference type="SAM" id="Coils"/>
    </source>
</evidence>
<gene>
    <name evidence="3" type="ORF">Moror_9449</name>
</gene>
<proteinExistence type="predicted"/>
<dbReference type="KEGG" id="mrr:Moror_9449"/>